<dbReference type="Pfam" id="PF25944">
    <property type="entry name" value="Beta-barrel_RND"/>
    <property type="match status" value="1"/>
</dbReference>
<accession>A0ABM9NKX9</accession>
<protein>
    <submittedName>
        <fullName evidence="8">Multidrug efflux system membrane fusion protein</fullName>
    </submittedName>
</protein>
<keyword evidence="9" id="KW-1185">Reference proteome</keyword>
<dbReference type="SUPFAM" id="SSF111369">
    <property type="entry name" value="HlyD-like secretion proteins"/>
    <property type="match status" value="1"/>
</dbReference>
<evidence type="ECO:0000256" key="1">
    <source>
        <dbReference type="ARBA" id="ARBA00004519"/>
    </source>
</evidence>
<comment type="similarity">
    <text evidence="2">Belongs to the membrane fusion protein (MFP) (TC 8.A.1) family.</text>
</comment>
<evidence type="ECO:0000259" key="4">
    <source>
        <dbReference type="Pfam" id="PF25876"/>
    </source>
</evidence>
<dbReference type="InterPro" id="IPR058625">
    <property type="entry name" value="MdtA-like_BSH"/>
</dbReference>
<dbReference type="Gene3D" id="2.40.420.20">
    <property type="match status" value="1"/>
</dbReference>
<dbReference type="Gene3D" id="1.10.287.470">
    <property type="entry name" value="Helix hairpin bin"/>
    <property type="match status" value="1"/>
</dbReference>
<dbReference type="Gene3D" id="2.40.30.170">
    <property type="match status" value="1"/>
</dbReference>
<feature type="coiled-coil region" evidence="3">
    <location>
        <begin position="126"/>
        <end position="191"/>
    </location>
</feature>
<evidence type="ECO:0000256" key="2">
    <source>
        <dbReference type="ARBA" id="ARBA00009477"/>
    </source>
</evidence>
<evidence type="ECO:0000259" key="6">
    <source>
        <dbReference type="Pfam" id="PF25944"/>
    </source>
</evidence>
<dbReference type="InterPro" id="IPR058624">
    <property type="entry name" value="MdtA-like_HH"/>
</dbReference>
<dbReference type="InterPro" id="IPR006143">
    <property type="entry name" value="RND_pump_MFP"/>
</dbReference>
<evidence type="ECO:0000256" key="3">
    <source>
        <dbReference type="SAM" id="Coils"/>
    </source>
</evidence>
<sequence length="412" mass="45132">MPLDTLAAPQPLTGHPDPRQFIRRQVDAHLPKILLALFLLGLLGCESSAQKAPVAPPPMPVKIAQPIYQEVVQWDEYPARIEAVESVDVRARVDGYLEKVNFKAGDKVKKGDLLFVIDPRPFRAQLSFAEASLEQAKVRLALARNNWARAERMLKAKAIAEEEYDARSKGLAEAEAAVRSAEANVYAARLNLEFTQVRAPISGRIGRELITAGNLVKGGGADATLLTFIVSTDPVYVYVDVDERAALKYRRLTRSGCFARRNDSPSGCTPVDLALADETGFPHQGYIDYESPRLDPGTGTLTLRAVFPNPDGLLSPGLFTRLRLPGSAPFQAVLLPDRAIATDLAQKFVWVMNGEQQVERRRIVPGPVIDGLRVVSEGLAPSDWVVVEGIQKLRPGAKVVPERITVSELAKH</sequence>
<feature type="domain" description="Multidrug resistance protein MdtA-like alpha-helical hairpin" evidence="4">
    <location>
        <begin position="127"/>
        <end position="195"/>
    </location>
</feature>
<evidence type="ECO:0000313" key="9">
    <source>
        <dbReference type="Proteomes" id="UP001497493"/>
    </source>
</evidence>
<dbReference type="Proteomes" id="UP001497493">
    <property type="component" value="Chromosome"/>
</dbReference>
<dbReference type="RefSeq" id="WP_431604091.1">
    <property type="nucleotide sequence ID" value="NZ_OZ026884.1"/>
</dbReference>
<evidence type="ECO:0000313" key="8">
    <source>
        <dbReference type="EMBL" id="CAL1241296.1"/>
    </source>
</evidence>
<keyword evidence="3" id="KW-0175">Coiled coil</keyword>
<reference evidence="8 9" key="1">
    <citation type="submission" date="2024-04" db="EMBL/GenBank/DDBJ databases">
        <authorList>
            <person name="Cremers G."/>
        </authorList>
    </citation>
    <scope>NUCLEOTIDE SEQUENCE [LARGE SCALE GENOMIC DNA]</scope>
    <source>
        <strain evidence="8">MeCH1-AG</strain>
    </source>
</reference>
<feature type="domain" description="Multidrug resistance protein MdtA-like beta-barrel" evidence="6">
    <location>
        <begin position="236"/>
        <end position="324"/>
    </location>
</feature>
<dbReference type="InterPro" id="IPR058627">
    <property type="entry name" value="MdtA-like_C"/>
</dbReference>
<dbReference type="InterPro" id="IPR058626">
    <property type="entry name" value="MdtA-like_b-barrel"/>
</dbReference>
<dbReference type="PANTHER" id="PTHR30158:SF10">
    <property type="entry name" value="CATION EFFLUX PUMP"/>
    <property type="match status" value="1"/>
</dbReference>
<evidence type="ECO:0000259" key="5">
    <source>
        <dbReference type="Pfam" id="PF25917"/>
    </source>
</evidence>
<feature type="domain" description="Multidrug resistance protein MdtA-like barrel-sandwich hybrid" evidence="5">
    <location>
        <begin position="86"/>
        <end position="226"/>
    </location>
</feature>
<dbReference type="Pfam" id="PF25967">
    <property type="entry name" value="RND-MFP_C"/>
    <property type="match status" value="1"/>
</dbReference>
<comment type="subcellular location">
    <subcellularLocation>
        <location evidence="1">Cell inner membrane</location>
        <topology evidence="1">Lipid-anchor</topology>
    </subcellularLocation>
</comment>
<dbReference type="NCBIfam" id="TIGR01730">
    <property type="entry name" value="RND_mfp"/>
    <property type="match status" value="1"/>
</dbReference>
<evidence type="ECO:0000259" key="7">
    <source>
        <dbReference type="Pfam" id="PF25967"/>
    </source>
</evidence>
<dbReference type="PANTHER" id="PTHR30158">
    <property type="entry name" value="ACRA/E-RELATED COMPONENT OF DRUG EFFLUX TRANSPORTER"/>
    <property type="match status" value="1"/>
</dbReference>
<name>A0ABM9NKX9_9GAMM</name>
<dbReference type="Pfam" id="PF25917">
    <property type="entry name" value="BSH_RND"/>
    <property type="match status" value="1"/>
</dbReference>
<dbReference type="Pfam" id="PF25876">
    <property type="entry name" value="HH_MFP_RND"/>
    <property type="match status" value="1"/>
</dbReference>
<organism evidence="8 9">
    <name type="scientific">Candidatus Methylocalor cossyra</name>
    <dbReference type="NCBI Taxonomy" id="3108543"/>
    <lineage>
        <taxon>Bacteria</taxon>
        <taxon>Pseudomonadati</taxon>
        <taxon>Pseudomonadota</taxon>
        <taxon>Gammaproteobacteria</taxon>
        <taxon>Methylococcales</taxon>
        <taxon>Methylococcaceae</taxon>
        <taxon>Candidatus Methylocalor</taxon>
    </lineage>
</organism>
<feature type="domain" description="Multidrug resistance protein MdtA-like C-terminal permuted SH3" evidence="7">
    <location>
        <begin position="331"/>
        <end position="392"/>
    </location>
</feature>
<dbReference type="EMBL" id="OZ026884">
    <property type="protein sequence ID" value="CAL1241296.1"/>
    <property type="molecule type" value="Genomic_DNA"/>
</dbReference>
<dbReference type="Gene3D" id="2.40.50.100">
    <property type="match status" value="1"/>
</dbReference>
<proteinExistence type="inferred from homology"/>
<gene>
    <name evidence="8" type="ORF">MECH1_V1_2520</name>
</gene>